<evidence type="ECO:0000313" key="2">
    <source>
        <dbReference type="Proteomes" id="UP000238479"/>
    </source>
</evidence>
<protein>
    <submittedName>
        <fullName evidence="1">Uncharacterized protein</fullName>
    </submittedName>
</protein>
<dbReference type="AlphaFoldDB" id="A0A2P6S4H5"/>
<comment type="caution">
    <text evidence="1">The sequence shown here is derived from an EMBL/GenBank/DDBJ whole genome shotgun (WGS) entry which is preliminary data.</text>
</comment>
<dbReference type="EMBL" id="PDCK01000040">
    <property type="protein sequence ID" value="PRQ53587.1"/>
    <property type="molecule type" value="Genomic_DNA"/>
</dbReference>
<proteinExistence type="predicted"/>
<gene>
    <name evidence="1" type="ORF">RchiOBHm_Chr2g0168191</name>
</gene>
<sequence length="57" mass="6988">MFWNQEALKEEEDDNYEVELKVTDLFDNDFVKDFLSWIERCCDLVLKHLSVMQKQRC</sequence>
<dbReference type="Gramene" id="PRQ53587">
    <property type="protein sequence ID" value="PRQ53587"/>
    <property type="gene ID" value="RchiOBHm_Chr2g0168191"/>
</dbReference>
<evidence type="ECO:0000313" key="1">
    <source>
        <dbReference type="EMBL" id="PRQ53587.1"/>
    </source>
</evidence>
<name>A0A2P6S4H5_ROSCH</name>
<dbReference type="Proteomes" id="UP000238479">
    <property type="component" value="Chromosome 2"/>
</dbReference>
<keyword evidence="2" id="KW-1185">Reference proteome</keyword>
<accession>A0A2P6S4H5</accession>
<reference evidence="1 2" key="1">
    <citation type="journal article" date="2018" name="Nat. Genet.">
        <title>The Rosa genome provides new insights in the design of modern roses.</title>
        <authorList>
            <person name="Bendahmane M."/>
        </authorList>
    </citation>
    <scope>NUCLEOTIDE SEQUENCE [LARGE SCALE GENOMIC DNA]</scope>
    <source>
        <strain evidence="2">cv. Old Blush</strain>
    </source>
</reference>
<organism evidence="1 2">
    <name type="scientific">Rosa chinensis</name>
    <name type="common">China rose</name>
    <dbReference type="NCBI Taxonomy" id="74649"/>
    <lineage>
        <taxon>Eukaryota</taxon>
        <taxon>Viridiplantae</taxon>
        <taxon>Streptophyta</taxon>
        <taxon>Embryophyta</taxon>
        <taxon>Tracheophyta</taxon>
        <taxon>Spermatophyta</taxon>
        <taxon>Magnoliopsida</taxon>
        <taxon>eudicotyledons</taxon>
        <taxon>Gunneridae</taxon>
        <taxon>Pentapetalae</taxon>
        <taxon>rosids</taxon>
        <taxon>fabids</taxon>
        <taxon>Rosales</taxon>
        <taxon>Rosaceae</taxon>
        <taxon>Rosoideae</taxon>
        <taxon>Rosoideae incertae sedis</taxon>
        <taxon>Rosa</taxon>
    </lineage>
</organism>